<dbReference type="EMBL" id="CP065600">
    <property type="protein sequence ID" value="QPQ89276.1"/>
    <property type="molecule type" value="Genomic_DNA"/>
</dbReference>
<dbReference type="Pfam" id="PF01584">
    <property type="entry name" value="CheW"/>
    <property type="match status" value="3"/>
</dbReference>
<proteinExistence type="predicted"/>
<protein>
    <recommendedName>
        <fullName evidence="2">Chemotaxis protein CheW</fullName>
    </recommendedName>
</protein>
<accession>A0AAQ0BR94</accession>
<keyword evidence="8" id="KW-1185">Reference proteome</keyword>
<reference evidence="5 7" key="1">
    <citation type="submission" date="2020-12" db="EMBL/GenBank/DDBJ databases">
        <title>FDA dAtabase for Regulatory Grade micrObial Sequences (FDA-ARGOS): Supporting development and validation of Infectious Disease Dx tests.</title>
        <authorList>
            <person name="Minogue T."/>
            <person name="Wolcott M."/>
            <person name="Wasieloski L."/>
            <person name="Aguilar W."/>
            <person name="Moore D."/>
            <person name="Jaissle J."/>
            <person name="Tallon L."/>
            <person name="Sadzewicz L."/>
            <person name="Zhao X."/>
            <person name="Boylan J."/>
            <person name="Ott S."/>
            <person name="Bowen H."/>
            <person name="Vavikolanu K."/>
            <person name="Mehta A."/>
            <person name="Aluvathingal J."/>
            <person name="Nadendla S."/>
            <person name="Yan Y."/>
            <person name="Sichtig H."/>
        </authorList>
    </citation>
    <scope>NUCLEOTIDE SEQUENCE [LARGE SCALE GENOMIC DNA]</scope>
    <source>
        <strain evidence="5 7">FDAARGOS_949</strain>
    </source>
</reference>
<feature type="domain" description="CheW-like" evidence="4">
    <location>
        <begin position="367"/>
        <end position="509"/>
    </location>
</feature>
<feature type="domain" description="CheW-like" evidence="4">
    <location>
        <begin position="27"/>
        <end position="168"/>
    </location>
</feature>
<evidence type="ECO:0000313" key="8">
    <source>
        <dbReference type="Proteomes" id="UP001056386"/>
    </source>
</evidence>
<dbReference type="InterPro" id="IPR036061">
    <property type="entry name" value="CheW-like_dom_sf"/>
</dbReference>
<evidence type="ECO:0000256" key="1">
    <source>
        <dbReference type="ARBA" id="ARBA00004496"/>
    </source>
</evidence>
<evidence type="ECO:0000313" key="5">
    <source>
        <dbReference type="EMBL" id="QPQ89276.1"/>
    </source>
</evidence>
<dbReference type="GO" id="GO:0007165">
    <property type="term" value="P:signal transduction"/>
    <property type="evidence" value="ECO:0007669"/>
    <property type="project" value="InterPro"/>
</dbReference>
<dbReference type="SUPFAM" id="SSF50341">
    <property type="entry name" value="CheW-like"/>
    <property type="match status" value="3"/>
</dbReference>
<dbReference type="Proteomes" id="UP000594892">
    <property type="component" value="Chromosome 1"/>
</dbReference>
<dbReference type="Proteomes" id="UP001056386">
    <property type="component" value="Chromosome 2"/>
</dbReference>
<comment type="subcellular location">
    <subcellularLocation>
        <location evidence="1">Cytoplasm</location>
    </subcellularLocation>
</comment>
<dbReference type="AlphaFoldDB" id="A0AAQ0BR94"/>
<dbReference type="PANTHER" id="PTHR22617:SF45">
    <property type="entry name" value="CHEMOTAXIS PROTEIN CHEW"/>
    <property type="match status" value="1"/>
</dbReference>
<evidence type="ECO:0000256" key="2">
    <source>
        <dbReference type="ARBA" id="ARBA00021483"/>
    </source>
</evidence>
<dbReference type="RefSeq" id="WP_015878000.1">
    <property type="nucleotide sequence ID" value="NZ_CP021075.1"/>
</dbReference>
<evidence type="ECO:0000313" key="6">
    <source>
        <dbReference type="EMBL" id="USS42595.1"/>
    </source>
</evidence>
<dbReference type="Gene3D" id="2.30.30.40">
    <property type="entry name" value="SH3 Domains"/>
    <property type="match status" value="3"/>
</dbReference>
<dbReference type="InterPro" id="IPR039315">
    <property type="entry name" value="CheW"/>
</dbReference>
<evidence type="ECO:0000313" key="7">
    <source>
        <dbReference type="Proteomes" id="UP000594892"/>
    </source>
</evidence>
<dbReference type="GO" id="GO:0005829">
    <property type="term" value="C:cytosol"/>
    <property type="evidence" value="ECO:0007669"/>
    <property type="project" value="TreeGrafter"/>
</dbReference>
<dbReference type="GeneID" id="45693981"/>
<evidence type="ECO:0000256" key="3">
    <source>
        <dbReference type="ARBA" id="ARBA00022490"/>
    </source>
</evidence>
<reference evidence="6" key="2">
    <citation type="submission" date="2022-06" db="EMBL/GenBank/DDBJ databases">
        <title>Draft genome sequence of Burkholderia glumae strain GR20004 isolated from rice panicle showing bacterial panicle blight.</title>
        <authorList>
            <person name="Choi S.Y."/>
            <person name="Lee Y.H."/>
        </authorList>
    </citation>
    <scope>NUCLEOTIDE SEQUENCE</scope>
    <source>
        <strain evidence="6">GR20004</strain>
    </source>
</reference>
<dbReference type="PROSITE" id="PS50851">
    <property type="entry name" value="CHEW"/>
    <property type="match status" value="3"/>
</dbReference>
<sequence>MSDQLSSQASPPAGDAVDAEQDHVSSGRLFVTFMVGSEVFAVDMAPVQEIIRVPEMVRVPLAPPALDGLANLRGRVLPIISLARIFGFPERPSDDSSRAVVIDLGHPLGFVVDRVASVVEVQPEAIEDIGTINCTIDSAMLSGLLKNVAGHPMVMVLDFAYLISSQFSAVGALVNQASGSRYIEEVRTEEDDASSDQLQLVSFEVAGQEYAVSIDQVQEIVQVPEHLVQVPHAQPHVLGVMTLRQRLLPLVSLRSLFNLPMQGLDERSRIVVMNSGQLSVGVVMDSVKEVLRVHKHDVDPVPALLARGSDMADITQICRLDQGKRLVSVMEAGKLFDHSKVKDALRIDTSEQAAGAGEVLDDELDDEEQMVVFHLDAEEFGVPIASVQEIVRVPADLTRVPRTPAFVEGVINLRGAVLPVIDQRRRLGLARVARDDRQRIMVFLLGGMRTGFIVDAVTEVLKLPRQAIEPAPQLGHRQAQLITRVANLERQRRLILLIEPDRLLEHNDLSALEQLGEAV</sequence>
<dbReference type="SMART" id="SM00260">
    <property type="entry name" value="CheW"/>
    <property type="match status" value="3"/>
</dbReference>
<dbReference type="PANTHER" id="PTHR22617">
    <property type="entry name" value="CHEMOTAXIS SENSOR HISTIDINE KINASE-RELATED"/>
    <property type="match status" value="1"/>
</dbReference>
<dbReference type="EMBL" id="CP099583">
    <property type="protein sequence ID" value="USS42595.1"/>
    <property type="molecule type" value="Genomic_DNA"/>
</dbReference>
<gene>
    <name evidence="5" type="ORF">I6H06_06335</name>
    <name evidence="6" type="ORF">NFI99_10395</name>
</gene>
<name>A0AAQ0BR94_BURGL</name>
<feature type="domain" description="CheW-like" evidence="4">
    <location>
        <begin position="197"/>
        <end position="341"/>
    </location>
</feature>
<dbReference type="Gene3D" id="2.40.50.180">
    <property type="entry name" value="CheA-289, Domain 4"/>
    <property type="match status" value="3"/>
</dbReference>
<dbReference type="GO" id="GO:0006935">
    <property type="term" value="P:chemotaxis"/>
    <property type="evidence" value="ECO:0007669"/>
    <property type="project" value="InterPro"/>
</dbReference>
<keyword evidence="3" id="KW-0963">Cytoplasm</keyword>
<organism evidence="5 7">
    <name type="scientific">Burkholderia glumae</name>
    <name type="common">Pseudomonas glumae</name>
    <dbReference type="NCBI Taxonomy" id="337"/>
    <lineage>
        <taxon>Bacteria</taxon>
        <taxon>Pseudomonadati</taxon>
        <taxon>Pseudomonadota</taxon>
        <taxon>Betaproteobacteria</taxon>
        <taxon>Burkholderiales</taxon>
        <taxon>Burkholderiaceae</taxon>
        <taxon>Burkholderia</taxon>
    </lineage>
</organism>
<evidence type="ECO:0000259" key="4">
    <source>
        <dbReference type="PROSITE" id="PS50851"/>
    </source>
</evidence>
<dbReference type="InterPro" id="IPR002545">
    <property type="entry name" value="CheW-lke_dom"/>
</dbReference>